<name>A0AAF0R4A3_SOLVR</name>
<keyword evidence="3" id="KW-1185">Reference proteome</keyword>
<evidence type="ECO:0000313" key="2">
    <source>
        <dbReference type="EMBL" id="WMV36057.1"/>
    </source>
</evidence>
<dbReference type="AlphaFoldDB" id="A0AAF0R4A3"/>
<organism evidence="2 3">
    <name type="scientific">Solanum verrucosum</name>
    <dbReference type="NCBI Taxonomy" id="315347"/>
    <lineage>
        <taxon>Eukaryota</taxon>
        <taxon>Viridiplantae</taxon>
        <taxon>Streptophyta</taxon>
        <taxon>Embryophyta</taxon>
        <taxon>Tracheophyta</taxon>
        <taxon>Spermatophyta</taxon>
        <taxon>Magnoliopsida</taxon>
        <taxon>eudicotyledons</taxon>
        <taxon>Gunneridae</taxon>
        <taxon>Pentapetalae</taxon>
        <taxon>asterids</taxon>
        <taxon>lamiids</taxon>
        <taxon>Solanales</taxon>
        <taxon>Solanaceae</taxon>
        <taxon>Solanoideae</taxon>
        <taxon>Solaneae</taxon>
        <taxon>Solanum</taxon>
    </lineage>
</organism>
<dbReference type="EMBL" id="CP133617">
    <property type="protein sequence ID" value="WMV36057.1"/>
    <property type="molecule type" value="Genomic_DNA"/>
</dbReference>
<sequence length="52" mass="5507">MYSGSSTGASLIYPRVRVSYVSQDEGSLGDQQWSSSVGHVQGVGSGRDMKLV</sequence>
<feature type="compositionally biased region" description="Low complexity" evidence="1">
    <location>
        <begin position="31"/>
        <end position="42"/>
    </location>
</feature>
<reference evidence="2" key="1">
    <citation type="submission" date="2023-08" db="EMBL/GenBank/DDBJ databases">
        <title>A de novo genome assembly of Solanum verrucosum Schlechtendal, a Mexican diploid species geographically isolated from the other diploid A-genome species in potato relatives.</title>
        <authorList>
            <person name="Hosaka K."/>
        </authorList>
    </citation>
    <scope>NUCLEOTIDE SEQUENCE</scope>
    <source>
        <tissue evidence="2">Young leaves</tissue>
    </source>
</reference>
<protein>
    <submittedName>
        <fullName evidence="2">Uncharacterized protein</fullName>
    </submittedName>
</protein>
<accession>A0AAF0R4A3</accession>
<dbReference type="Proteomes" id="UP001234989">
    <property type="component" value="Chromosome 6"/>
</dbReference>
<evidence type="ECO:0000313" key="3">
    <source>
        <dbReference type="Proteomes" id="UP001234989"/>
    </source>
</evidence>
<evidence type="ECO:0000256" key="1">
    <source>
        <dbReference type="SAM" id="MobiDB-lite"/>
    </source>
</evidence>
<gene>
    <name evidence="2" type="ORF">MTR67_029442</name>
</gene>
<feature type="region of interest" description="Disordered" evidence="1">
    <location>
        <begin position="26"/>
        <end position="52"/>
    </location>
</feature>
<proteinExistence type="predicted"/>